<feature type="transmembrane region" description="Helical" evidence="6">
    <location>
        <begin position="280"/>
        <end position="302"/>
    </location>
</feature>
<protein>
    <submittedName>
        <fullName evidence="8">ABC transporter permease</fullName>
    </submittedName>
    <submittedName>
        <fullName evidence="7">Nucleoside ABC transporter membrane protein</fullName>
    </submittedName>
</protein>
<feature type="transmembrane region" description="Helical" evidence="6">
    <location>
        <begin position="65"/>
        <end position="88"/>
    </location>
</feature>
<evidence type="ECO:0000256" key="1">
    <source>
        <dbReference type="ARBA" id="ARBA00004651"/>
    </source>
</evidence>
<proteinExistence type="predicted"/>
<keyword evidence="3 6" id="KW-0812">Transmembrane</keyword>
<dbReference type="InterPro" id="IPR001851">
    <property type="entry name" value="ABC_transp_permease"/>
</dbReference>
<keyword evidence="10" id="KW-1185">Reference proteome</keyword>
<feature type="transmembrane region" description="Helical" evidence="6">
    <location>
        <begin position="198"/>
        <end position="216"/>
    </location>
</feature>
<evidence type="ECO:0000256" key="4">
    <source>
        <dbReference type="ARBA" id="ARBA00022989"/>
    </source>
</evidence>
<dbReference type="Proteomes" id="UP000241203">
    <property type="component" value="Unassembled WGS sequence"/>
</dbReference>
<dbReference type="RefSeq" id="WP_106562595.1">
    <property type="nucleotide sequence ID" value="NZ_PYAU01000001.1"/>
</dbReference>
<keyword evidence="2" id="KW-1003">Cell membrane</keyword>
<dbReference type="PANTHER" id="PTHR43370:SF2">
    <property type="entry name" value="ABC TRANSPORTER PERMEASE PROTEIN"/>
    <property type="match status" value="1"/>
</dbReference>
<sequence>MSEMLSATFITVFIATVIAQAMPLMLAAVGETIGEQAGVLNLGIEGVMLIGAYTGFVVTLVTGNFWIGMIAGMIGGVVANGAMLVLNVWLGLNQIVIGLAVTLIGEGVTTVLYLQNYTSSPSSLGSQPRLVIPGLSDIPIVGQSIFQQSGIFWVCVVLLLALAFALARTNWGLSTRSAGQKPSSLDAAGGSVVRTRSAAVVLSGALVGLGGAYLALLTTATFSPHVTNGLGFIAIVITMLSRGRILVVMITSLVYGLAVAVGPALQVIGYTVPADLIKMLPFIIVIIMLIVFARSSVVPPALGTPYTRGAR</sequence>
<dbReference type="PANTHER" id="PTHR43370">
    <property type="entry name" value="SUGAR ABC TRANSPORTER INTEGRAL MEMBRANE PROTEIN-RELATED"/>
    <property type="match status" value="1"/>
</dbReference>
<comment type="caution">
    <text evidence="7">The sequence shown here is derived from an EMBL/GenBank/DDBJ whole genome shotgun (WGS) entry which is preliminary data.</text>
</comment>
<reference evidence="8 10" key="2">
    <citation type="submission" date="2018-12" db="EMBL/GenBank/DDBJ databases">
        <authorList>
            <person name="hu s."/>
            <person name="Xu Y."/>
            <person name="Xu B."/>
            <person name="Li F."/>
        </authorList>
    </citation>
    <scope>NUCLEOTIDE SEQUENCE [LARGE SCALE GENOMIC DNA]</scope>
    <source>
        <strain evidence="8 10">KSW2-17</strain>
    </source>
</reference>
<feature type="transmembrane region" description="Helical" evidence="6">
    <location>
        <begin position="150"/>
        <end position="167"/>
    </location>
</feature>
<evidence type="ECO:0000256" key="5">
    <source>
        <dbReference type="ARBA" id="ARBA00023136"/>
    </source>
</evidence>
<dbReference type="EMBL" id="PYAU01000001">
    <property type="protein sequence ID" value="PSL37457.1"/>
    <property type="molecule type" value="Genomic_DNA"/>
</dbReference>
<keyword evidence="4 6" id="KW-1133">Transmembrane helix</keyword>
<evidence type="ECO:0000256" key="6">
    <source>
        <dbReference type="SAM" id="Phobius"/>
    </source>
</evidence>
<dbReference type="OrthoDB" id="9792579at2"/>
<comment type="subcellular location">
    <subcellularLocation>
        <location evidence="1">Cell membrane</location>
        <topology evidence="1">Multi-pass membrane protein</topology>
    </subcellularLocation>
</comment>
<dbReference type="Pfam" id="PF02653">
    <property type="entry name" value="BPD_transp_2"/>
    <property type="match status" value="1"/>
</dbReference>
<feature type="transmembrane region" description="Helical" evidence="6">
    <location>
        <begin position="39"/>
        <end position="59"/>
    </location>
</feature>
<gene>
    <name evidence="7" type="ORF">CLV49_1064</name>
    <name evidence="8" type="ORF">ELQ93_14355</name>
</gene>
<dbReference type="Proteomes" id="UP000268291">
    <property type="component" value="Unassembled WGS sequence"/>
</dbReference>
<evidence type="ECO:0000256" key="3">
    <source>
        <dbReference type="ARBA" id="ARBA00022692"/>
    </source>
</evidence>
<name>A0A2P8GU17_9MICO</name>
<feature type="transmembrane region" description="Helical" evidence="6">
    <location>
        <begin position="95"/>
        <end position="114"/>
    </location>
</feature>
<dbReference type="GO" id="GO:0005886">
    <property type="term" value="C:plasma membrane"/>
    <property type="evidence" value="ECO:0007669"/>
    <property type="project" value="UniProtKB-SubCell"/>
</dbReference>
<evidence type="ECO:0000313" key="9">
    <source>
        <dbReference type="Proteomes" id="UP000241203"/>
    </source>
</evidence>
<dbReference type="CDD" id="cd06580">
    <property type="entry name" value="TM_PBP1_transp_TpRbsC_like"/>
    <property type="match status" value="1"/>
</dbReference>
<evidence type="ECO:0000313" key="10">
    <source>
        <dbReference type="Proteomes" id="UP000268291"/>
    </source>
</evidence>
<evidence type="ECO:0000313" key="7">
    <source>
        <dbReference type="EMBL" id="PSL37457.1"/>
    </source>
</evidence>
<dbReference type="EMBL" id="RZGY01000002">
    <property type="protein sequence ID" value="RUQ84767.1"/>
    <property type="molecule type" value="Genomic_DNA"/>
</dbReference>
<organism evidence="7 9">
    <name type="scientific">Labedella gwakjiensis</name>
    <dbReference type="NCBI Taxonomy" id="390269"/>
    <lineage>
        <taxon>Bacteria</taxon>
        <taxon>Bacillati</taxon>
        <taxon>Actinomycetota</taxon>
        <taxon>Actinomycetes</taxon>
        <taxon>Micrococcales</taxon>
        <taxon>Microbacteriaceae</taxon>
        <taxon>Labedella</taxon>
    </lineage>
</organism>
<dbReference type="AlphaFoldDB" id="A0A2P8GU17"/>
<accession>A0A2P8GU17</accession>
<evidence type="ECO:0000256" key="2">
    <source>
        <dbReference type="ARBA" id="ARBA00022475"/>
    </source>
</evidence>
<dbReference type="GO" id="GO:0022857">
    <property type="term" value="F:transmembrane transporter activity"/>
    <property type="evidence" value="ECO:0007669"/>
    <property type="project" value="InterPro"/>
</dbReference>
<feature type="transmembrane region" description="Helical" evidence="6">
    <location>
        <begin position="247"/>
        <end position="268"/>
    </location>
</feature>
<evidence type="ECO:0000313" key="8">
    <source>
        <dbReference type="EMBL" id="RUQ84767.1"/>
    </source>
</evidence>
<feature type="transmembrane region" description="Helical" evidence="6">
    <location>
        <begin position="6"/>
        <end position="27"/>
    </location>
</feature>
<keyword evidence="5 6" id="KW-0472">Membrane</keyword>
<reference evidence="7 9" key="1">
    <citation type="submission" date="2018-03" db="EMBL/GenBank/DDBJ databases">
        <title>Genomic Encyclopedia of Archaeal and Bacterial Type Strains, Phase II (KMG-II): from individual species to whole genera.</title>
        <authorList>
            <person name="Goeker M."/>
        </authorList>
    </citation>
    <scope>NUCLEOTIDE SEQUENCE [LARGE SCALE GENOMIC DNA]</scope>
    <source>
        <strain evidence="7 9">DSM 21548</strain>
    </source>
</reference>